<dbReference type="PROSITE" id="PS50206">
    <property type="entry name" value="RHODANESE_3"/>
    <property type="match status" value="2"/>
</dbReference>
<dbReference type="InterPro" id="IPR051126">
    <property type="entry name" value="Thiosulfate_sulfurtransferase"/>
</dbReference>
<dbReference type="Pfam" id="PF00581">
    <property type="entry name" value="Rhodanese"/>
    <property type="match status" value="1"/>
</dbReference>
<evidence type="ECO:0000256" key="1">
    <source>
        <dbReference type="ARBA" id="ARBA00022737"/>
    </source>
</evidence>
<evidence type="ECO:0000259" key="2">
    <source>
        <dbReference type="PROSITE" id="PS50206"/>
    </source>
</evidence>
<feature type="domain" description="Rhodanese" evidence="2">
    <location>
        <begin position="232"/>
        <end position="348"/>
    </location>
</feature>
<name>A0A6I6D3K0_9GAMM</name>
<accession>A0A6I6D3K0</accession>
<sequence>MRRLRGDPAPRHLRPTAHLPRVWRPVLPARLSAPALAASSTRQPLRPTSLAMKAPLILLLALTLTALPVRAANATSVPPLVEPGWLADRLDAPRLAIIEMSNETSYTFDGHIPGARFTTKSAWREQNDDGTLIRLPVDTLEGRFRELGVNDGDGVVIYYKGNDRDEVLGAYYLFWLLHYLGHTNVGMLDGGWHGWQQANGPVSDEGGAAESGDFVARPLPALEISTEELDAIREHYPVIDGRPARHFSGEDKFPANPRHGRIPDTISQPWADFLRTADDGTIYTERTDLAPFFVEHGIDPSTPMLITCLGGTGAAIDYAMFYSLGYRNMRVHDAGLREWNVRDLPLITPDD</sequence>
<proteinExistence type="predicted"/>
<gene>
    <name evidence="3" type="ORF">GM160_07795</name>
</gene>
<dbReference type="CDD" id="cd01448">
    <property type="entry name" value="TST_Repeat_1"/>
    <property type="match status" value="1"/>
</dbReference>
<dbReference type="Proteomes" id="UP000427716">
    <property type="component" value="Chromosome"/>
</dbReference>
<evidence type="ECO:0000313" key="3">
    <source>
        <dbReference type="EMBL" id="QGT78807.1"/>
    </source>
</evidence>
<dbReference type="InterPro" id="IPR001763">
    <property type="entry name" value="Rhodanese-like_dom"/>
</dbReference>
<dbReference type="PANTHER" id="PTHR43855:SF1">
    <property type="entry name" value="THIOSULFATE SULFURTRANSFERASE"/>
    <property type="match status" value="1"/>
</dbReference>
<dbReference type="Gene3D" id="3.40.250.10">
    <property type="entry name" value="Rhodanese-like domain"/>
    <property type="match status" value="2"/>
</dbReference>
<dbReference type="EMBL" id="CP046415">
    <property type="protein sequence ID" value="QGT78807.1"/>
    <property type="molecule type" value="Genomic_DNA"/>
</dbReference>
<keyword evidence="3" id="KW-0808">Transferase</keyword>
<dbReference type="InterPro" id="IPR036873">
    <property type="entry name" value="Rhodanese-like_dom_sf"/>
</dbReference>
<dbReference type="KEGG" id="ghl:GM160_07795"/>
<dbReference type="GO" id="GO:0016740">
    <property type="term" value="F:transferase activity"/>
    <property type="evidence" value="ECO:0007669"/>
    <property type="project" value="UniProtKB-KW"/>
</dbReference>
<feature type="domain" description="Rhodanese" evidence="2">
    <location>
        <begin position="91"/>
        <end position="204"/>
    </location>
</feature>
<protein>
    <submittedName>
        <fullName evidence="3">Sulfurtransferase</fullName>
    </submittedName>
</protein>
<dbReference type="SMART" id="SM00450">
    <property type="entry name" value="RHOD"/>
    <property type="match status" value="2"/>
</dbReference>
<keyword evidence="1" id="KW-0677">Repeat</keyword>
<organism evidence="3 4">
    <name type="scientific">Guyparkeria halophila</name>
    <dbReference type="NCBI Taxonomy" id="47960"/>
    <lineage>
        <taxon>Bacteria</taxon>
        <taxon>Pseudomonadati</taxon>
        <taxon>Pseudomonadota</taxon>
        <taxon>Gammaproteobacteria</taxon>
        <taxon>Chromatiales</taxon>
        <taxon>Thioalkalibacteraceae</taxon>
        <taxon>Guyparkeria</taxon>
    </lineage>
</organism>
<keyword evidence="4" id="KW-1185">Reference proteome</keyword>
<evidence type="ECO:0000313" key="4">
    <source>
        <dbReference type="Proteomes" id="UP000427716"/>
    </source>
</evidence>
<dbReference type="AlphaFoldDB" id="A0A6I6D3K0"/>
<dbReference type="PANTHER" id="PTHR43855">
    <property type="entry name" value="THIOSULFATE SULFURTRANSFERASE"/>
    <property type="match status" value="1"/>
</dbReference>
<dbReference type="SUPFAM" id="SSF52821">
    <property type="entry name" value="Rhodanese/Cell cycle control phosphatase"/>
    <property type="match status" value="2"/>
</dbReference>
<reference evidence="3 4" key="1">
    <citation type="submission" date="2019-11" db="EMBL/GenBank/DDBJ databases">
        <authorList>
            <person name="Zhang J."/>
            <person name="Sun C."/>
        </authorList>
    </citation>
    <scope>NUCLEOTIDE SEQUENCE [LARGE SCALE GENOMIC DNA]</scope>
    <source>
        <strain evidence="4">sp2</strain>
    </source>
</reference>